<keyword evidence="2" id="KW-1185">Reference proteome</keyword>
<evidence type="ECO:0008006" key="3">
    <source>
        <dbReference type="Google" id="ProtNLM"/>
    </source>
</evidence>
<organism evidence="1 2">
    <name type="scientific">Effrenium voratum</name>
    <dbReference type="NCBI Taxonomy" id="2562239"/>
    <lineage>
        <taxon>Eukaryota</taxon>
        <taxon>Sar</taxon>
        <taxon>Alveolata</taxon>
        <taxon>Dinophyceae</taxon>
        <taxon>Suessiales</taxon>
        <taxon>Symbiodiniaceae</taxon>
        <taxon>Effrenium</taxon>
    </lineage>
</organism>
<protein>
    <recommendedName>
        <fullName evidence="3">JmjC domain-containing protein</fullName>
    </recommendedName>
</protein>
<comment type="caution">
    <text evidence="1">The sequence shown here is derived from an EMBL/GenBank/DDBJ whole genome shotgun (WGS) entry which is preliminary data.</text>
</comment>
<dbReference type="EMBL" id="CAUJNA010001376">
    <property type="protein sequence ID" value="CAJ1386499.1"/>
    <property type="molecule type" value="Genomic_DNA"/>
</dbReference>
<dbReference type="Proteomes" id="UP001178507">
    <property type="component" value="Unassembled WGS sequence"/>
</dbReference>
<dbReference type="AlphaFoldDB" id="A0AA36IFH1"/>
<dbReference type="SUPFAM" id="SSF51197">
    <property type="entry name" value="Clavaminate synthase-like"/>
    <property type="match status" value="1"/>
</dbReference>
<accession>A0AA36IFH1</accession>
<evidence type="ECO:0000313" key="1">
    <source>
        <dbReference type="EMBL" id="CAJ1386499.1"/>
    </source>
</evidence>
<proteinExistence type="predicted"/>
<name>A0AA36IFH1_9DINO</name>
<reference evidence="1" key="1">
    <citation type="submission" date="2023-08" db="EMBL/GenBank/DDBJ databases">
        <authorList>
            <person name="Chen Y."/>
            <person name="Shah S."/>
            <person name="Dougan E. K."/>
            <person name="Thang M."/>
            <person name="Chan C."/>
        </authorList>
    </citation>
    <scope>NUCLEOTIDE SEQUENCE</scope>
</reference>
<sequence>MRLSADEKRLIEAAGWPEAKRIPGSLHEAKGKTQDLLCDRTAPRYVESPQEFAEALLLEDHLEDIVILPDGLRRTGLSPREALPAWLCDAASVGSAGSSVLRCLKRLGPHLESHKAALEFPDDKGVQREALPKPYPFCLWDDEGRVNADVATQMTMPESWRNLGQRVQAAEALLRKGELEESHLYACEMRRLREREANEFALDYGCEEGTKSLCLRHARDWLAQLSKWTMYWNCYDDGVFVGGRGSGKGLHVDQVLWSNVGKQWQGYKLMVTWPAGSESTRLVREMGDAHFRAPLEEQQLAALRCAARIALLRPGDLFICSGGVAHATLSVSEELTITGYESLVTLHPRLVEHMLHTGSSCGPCALDKGVMESDELKEMRQGMLKRLLGLMQEQSAPASGLVQSGRLGEPVALPAAGLRELLATAARQVGYDPSFAVLCGSAGVSRLLAASDRLQATGTKRRRTMESKDM</sequence>
<gene>
    <name evidence="1" type="ORF">EVOR1521_LOCUS12820</name>
</gene>
<evidence type="ECO:0000313" key="2">
    <source>
        <dbReference type="Proteomes" id="UP001178507"/>
    </source>
</evidence>